<evidence type="ECO:0000256" key="1">
    <source>
        <dbReference type="ARBA" id="ARBA00004651"/>
    </source>
</evidence>
<feature type="transmembrane region" description="Helical" evidence="8">
    <location>
        <begin position="305"/>
        <end position="324"/>
    </location>
</feature>
<comment type="subcellular location">
    <subcellularLocation>
        <location evidence="1">Cell membrane</location>
        <topology evidence="1">Multi-pass membrane protein</topology>
    </subcellularLocation>
</comment>
<feature type="transmembrane region" description="Helical" evidence="8">
    <location>
        <begin position="181"/>
        <end position="199"/>
    </location>
</feature>
<reference evidence="9" key="1">
    <citation type="journal article" date="2020" name="mSystems">
        <title>Genome- and Community-Level Interaction Insights into Carbon Utilization and Element Cycling Functions of Hydrothermarchaeota in Hydrothermal Sediment.</title>
        <authorList>
            <person name="Zhou Z."/>
            <person name="Liu Y."/>
            <person name="Xu W."/>
            <person name="Pan J."/>
            <person name="Luo Z.H."/>
            <person name="Li M."/>
        </authorList>
    </citation>
    <scope>NUCLEOTIDE SEQUENCE [LARGE SCALE GENOMIC DNA]</scope>
    <source>
        <strain evidence="9">SpSt-289</strain>
    </source>
</reference>
<dbReference type="GO" id="GO:0046872">
    <property type="term" value="F:metal ion binding"/>
    <property type="evidence" value="ECO:0007669"/>
    <property type="project" value="UniProtKB-KW"/>
</dbReference>
<dbReference type="CDD" id="cd06853">
    <property type="entry name" value="GT_WecA_like"/>
    <property type="match status" value="1"/>
</dbReference>
<dbReference type="GO" id="GO:0044038">
    <property type="term" value="P:cell wall macromolecule biosynthetic process"/>
    <property type="evidence" value="ECO:0007669"/>
    <property type="project" value="TreeGrafter"/>
</dbReference>
<keyword evidence="7" id="KW-0460">Magnesium</keyword>
<keyword evidence="2" id="KW-1003">Cell membrane</keyword>
<evidence type="ECO:0000256" key="6">
    <source>
        <dbReference type="ARBA" id="ARBA00023136"/>
    </source>
</evidence>
<dbReference type="EMBL" id="DSMG01000044">
    <property type="protein sequence ID" value="HDX30632.1"/>
    <property type="molecule type" value="Genomic_DNA"/>
</dbReference>
<dbReference type="PANTHER" id="PTHR22926:SF3">
    <property type="entry name" value="UNDECAPRENYL-PHOSPHATE ALPHA-N-ACETYLGLUCOSAMINYL 1-PHOSPHATE TRANSFERASE"/>
    <property type="match status" value="1"/>
</dbReference>
<protein>
    <submittedName>
        <fullName evidence="9">Undecaprenyl/decaprenyl-phosphate alpha-N-acetylglucosaminyl 1-phosphate transferase</fullName>
    </submittedName>
</protein>
<feature type="transmembrane region" description="Helical" evidence="8">
    <location>
        <begin position="87"/>
        <end position="105"/>
    </location>
</feature>
<proteinExistence type="predicted"/>
<evidence type="ECO:0000256" key="8">
    <source>
        <dbReference type="SAM" id="Phobius"/>
    </source>
</evidence>
<evidence type="ECO:0000313" key="9">
    <source>
        <dbReference type="EMBL" id="HDX30632.1"/>
    </source>
</evidence>
<evidence type="ECO:0000256" key="7">
    <source>
        <dbReference type="PIRSR" id="PIRSR600715-1"/>
    </source>
</evidence>
<keyword evidence="4 8" id="KW-0812">Transmembrane</keyword>
<dbReference type="GO" id="GO:0005886">
    <property type="term" value="C:plasma membrane"/>
    <property type="evidence" value="ECO:0007669"/>
    <property type="project" value="UniProtKB-SubCell"/>
</dbReference>
<dbReference type="GO" id="GO:0016780">
    <property type="term" value="F:phosphotransferase activity, for other substituted phosphate groups"/>
    <property type="evidence" value="ECO:0007669"/>
    <property type="project" value="InterPro"/>
</dbReference>
<feature type="transmembrane region" description="Helical" evidence="8">
    <location>
        <begin position="154"/>
        <end position="174"/>
    </location>
</feature>
<dbReference type="GO" id="GO:0071555">
    <property type="term" value="P:cell wall organization"/>
    <property type="evidence" value="ECO:0007669"/>
    <property type="project" value="TreeGrafter"/>
</dbReference>
<feature type="transmembrane region" description="Helical" evidence="8">
    <location>
        <begin position="205"/>
        <end position="227"/>
    </location>
</feature>
<evidence type="ECO:0000256" key="4">
    <source>
        <dbReference type="ARBA" id="ARBA00022692"/>
    </source>
</evidence>
<organism evidence="9">
    <name type="scientific">Caldilinea aerophila</name>
    <dbReference type="NCBI Taxonomy" id="133453"/>
    <lineage>
        <taxon>Bacteria</taxon>
        <taxon>Bacillati</taxon>
        <taxon>Chloroflexota</taxon>
        <taxon>Caldilineae</taxon>
        <taxon>Caldilineales</taxon>
        <taxon>Caldilineaceae</taxon>
        <taxon>Caldilinea</taxon>
    </lineage>
</organism>
<dbReference type="GO" id="GO:0009103">
    <property type="term" value="P:lipopolysaccharide biosynthetic process"/>
    <property type="evidence" value="ECO:0007669"/>
    <property type="project" value="TreeGrafter"/>
</dbReference>
<keyword evidence="3 9" id="KW-0808">Transferase</keyword>
<gene>
    <name evidence="9" type="ORF">ENQ20_03965</name>
</gene>
<feature type="transmembrane region" description="Helical" evidence="8">
    <location>
        <begin position="239"/>
        <end position="268"/>
    </location>
</feature>
<feature type="transmembrane region" description="Helical" evidence="8">
    <location>
        <begin position="47"/>
        <end position="67"/>
    </location>
</feature>
<feature type="transmembrane region" description="Helical" evidence="8">
    <location>
        <begin position="6"/>
        <end position="26"/>
    </location>
</feature>
<comment type="cofactor">
    <cofactor evidence="7">
        <name>Mg(2+)</name>
        <dbReference type="ChEBI" id="CHEBI:18420"/>
    </cofactor>
</comment>
<name>A0A7C1FDZ8_9CHLR</name>
<keyword evidence="6 8" id="KW-0472">Membrane</keyword>
<keyword evidence="7" id="KW-0479">Metal-binding</keyword>
<dbReference type="PANTHER" id="PTHR22926">
    <property type="entry name" value="PHOSPHO-N-ACETYLMURAMOYL-PENTAPEPTIDE-TRANSFERASE"/>
    <property type="match status" value="1"/>
</dbReference>
<dbReference type="AlphaFoldDB" id="A0A7C1FDZ8"/>
<evidence type="ECO:0000256" key="5">
    <source>
        <dbReference type="ARBA" id="ARBA00022989"/>
    </source>
</evidence>
<accession>A0A7C1FDZ8</accession>
<dbReference type="Pfam" id="PF00953">
    <property type="entry name" value="Glycos_transf_4"/>
    <property type="match status" value="1"/>
</dbReference>
<comment type="caution">
    <text evidence="9">The sequence shown here is derived from an EMBL/GenBank/DDBJ whole genome shotgun (WGS) entry which is preliminary data.</text>
</comment>
<dbReference type="InterPro" id="IPR000715">
    <property type="entry name" value="Glycosyl_transferase_4"/>
</dbReference>
<evidence type="ECO:0000256" key="2">
    <source>
        <dbReference type="ARBA" id="ARBA00022475"/>
    </source>
</evidence>
<feature type="transmembrane region" description="Helical" evidence="8">
    <location>
        <begin position="331"/>
        <end position="348"/>
    </location>
</feature>
<feature type="transmembrane region" description="Helical" evidence="8">
    <location>
        <begin position="117"/>
        <end position="134"/>
    </location>
</feature>
<evidence type="ECO:0000256" key="3">
    <source>
        <dbReference type="ARBA" id="ARBA00022679"/>
    </source>
</evidence>
<sequence>MVFWATFAFAFLLTLLLTPLAVWAGRRWGLVDMPGGRRRHRGIVPRTGGLALFTGFFITVLLITILPETSTALAHWFPARNDPNEERRLAALLIGSLYCAFFGLIDDRFNLSAGPQYLIQFGAAVIAFAGLIFIKHVNNPFAEGFLWGPEGFPWWLVFLLTVFWFMGMMNTINFLDGASGLVAGVTAVLSTVLALHMIFKAQPPQLSVALLPTALLGVTLGFLPFNFARRIFMGSSGSYFLGFAIAALGIIGGARLATVMMVVGLPALEVGWLMYSRWRRGLSPGQGGRDHLHFRLLDMGVNERVLVVGYWLFCALLGVLTLTIDDRLFKLGALLFVAAVGIVTFIWASRQVPESSA</sequence>
<keyword evidence="5 8" id="KW-1133">Transmembrane helix</keyword>
<feature type="binding site" evidence="7">
    <location>
        <position position="173"/>
    </location>
    <ligand>
        <name>Mg(2+)</name>
        <dbReference type="ChEBI" id="CHEBI:18420"/>
    </ligand>
</feature>